<evidence type="ECO:0000256" key="1">
    <source>
        <dbReference type="SAM" id="MobiDB-lite"/>
    </source>
</evidence>
<gene>
    <name evidence="2" type="ORF">HJG54_09770</name>
</gene>
<feature type="compositionally biased region" description="Polar residues" evidence="1">
    <location>
        <begin position="14"/>
        <end position="25"/>
    </location>
</feature>
<accession>A0AA96WKT9</accession>
<evidence type="ECO:0000313" key="2">
    <source>
        <dbReference type="EMBL" id="WNZ26525.1"/>
    </source>
</evidence>
<organism evidence="2">
    <name type="scientific">Leptolyngbya sp. NK1-12</name>
    <dbReference type="NCBI Taxonomy" id="2547451"/>
    <lineage>
        <taxon>Bacteria</taxon>
        <taxon>Bacillati</taxon>
        <taxon>Cyanobacteriota</taxon>
        <taxon>Cyanophyceae</taxon>
        <taxon>Leptolyngbyales</taxon>
        <taxon>Leptolyngbyaceae</taxon>
        <taxon>Leptolyngbya group</taxon>
        <taxon>Leptolyngbya</taxon>
    </lineage>
</organism>
<proteinExistence type="predicted"/>
<reference evidence="2" key="1">
    <citation type="submission" date="2020-05" db="EMBL/GenBank/DDBJ databases">
        <authorList>
            <person name="Zhu T."/>
            <person name="Keshari N."/>
            <person name="Lu X."/>
        </authorList>
    </citation>
    <scope>NUCLEOTIDE SEQUENCE</scope>
    <source>
        <strain evidence="2">NK1-12</strain>
    </source>
</reference>
<protein>
    <submittedName>
        <fullName evidence="2">Uncharacterized protein</fullName>
    </submittedName>
</protein>
<feature type="region of interest" description="Disordered" evidence="1">
    <location>
        <begin position="803"/>
        <end position="826"/>
    </location>
</feature>
<feature type="region of interest" description="Disordered" evidence="1">
    <location>
        <begin position="1"/>
        <end position="25"/>
    </location>
</feature>
<dbReference type="EMBL" id="CP053586">
    <property type="protein sequence ID" value="WNZ26525.1"/>
    <property type="molecule type" value="Genomic_DNA"/>
</dbReference>
<sequence>MPSFSRKVGKANADSDSQTLNNSSRRVSKATLVSLQLDSPPATNVGGAVPKLALVNQLRLQLGEVSAARSLMCSAENAPRLLASEGEDPQVRALSIDGSTNQLWENLQAFEGSPISSQLPVPSAFANVPVPTLQAFGEAIVAVRQQALDQLNQQQTETTQGVLVRSSPVSEIAAALNLLNAATVATKTFENNIKVTPIGYLHLERIEMKPVGVERGELIATIPLAPLEKTAVVHKEWSVTNKEFTSIVTDSLENYSETGVTENTELAQSSTAQATHNNQFNVNGTVTGNYGIVTPISANVSATVSTGFITQDQNSTSTSESRKHAIATTRKASTRVKQEHKVTISTTTVTGTSETSTRMIENPSRTNPIRIDYFSIMRKWHVGLYRYGLRLTYDIAIPQPGAAMRKIYAAIDELQKQMKPFDFPVTHAEITLDNYLDLANRYDAQVPLPPPSRSPIRVSQTPPVGEGWNLVSLGFGVEAGYQISKVHIFADLKRFDTDHEVPALIVEGTAPIVSFNQGSPNPPVVVVQPGTDIVAIHVDDAKIPGFLEGAMGSQNVTFNIFEAEKAFIGLTVDIEPTEEAKQRWKNDVWNALYNAAQTKYYTEQQEIQGKITALEEKIFNVDTLTLRREENEEIMKCVLRWLLGPNFDFMPKDVVDQFADPNSNIDIFHGTVIDATKGDGLKVTATGWQPMFLYQEMVKFINQAIEWENVLYFLYSYFWDVQPSWDFIRQIRHPDSTRQAFLRAGSARVVLTVRQGWEQAWVKFVEAGKIGLPSNQVPLPSDHPYLSIATEVQLYNQTNYPGIPPANPGGGPLPDSGAYAASESSEKLTSSAGKPVTIAVKSSAGFIVGYTAIIDTWDTKIVKDGKTVTAQETQIILAVPDATHITVERIENPHDGSQKPFPIMQGGEKGQLIAEWFEYTPTSGTDIAVTSNLATIA</sequence>
<name>A0AA96WKT9_9CYAN</name>
<dbReference type="AlphaFoldDB" id="A0AA96WKT9"/>